<feature type="compositionally biased region" description="Basic and acidic residues" evidence="1">
    <location>
        <begin position="742"/>
        <end position="753"/>
    </location>
</feature>
<feature type="region of interest" description="Disordered" evidence="1">
    <location>
        <begin position="262"/>
        <end position="347"/>
    </location>
</feature>
<feature type="region of interest" description="Disordered" evidence="1">
    <location>
        <begin position="67"/>
        <end position="123"/>
    </location>
</feature>
<name>A0AA97PNJ0_PYRO3</name>
<proteinExistence type="predicted"/>
<gene>
    <name evidence="2" type="ORF">OOU_Y34scaffold00301g24</name>
</gene>
<feature type="compositionally biased region" description="Polar residues" evidence="1">
    <location>
        <begin position="106"/>
        <end position="116"/>
    </location>
</feature>
<feature type="compositionally biased region" description="Basic and acidic residues" evidence="1">
    <location>
        <begin position="405"/>
        <end position="415"/>
    </location>
</feature>
<evidence type="ECO:0000313" key="2">
    <source>
        <dbReference type="EMBL" id="ELQ41104.1"/>
    </source>
</evidence>
<accession>A0AA97PNJ0</accession>
<dbReference type="Proteomes" id="UP000011086">
    <property type="component" value="Unassembled WGS sequence"/>
</dbReference>
<feature type="region of interest" description="Disordered" evidence="1">
    <location>
        <begin position="650"/>
        <end position="706"/>
    </location>
</feature>
<feature type="region of interest" description="Disordered" evidence="1">
    <location>
        <begin position="742"/>
        <end position="786"/>
    </location>
</feature>
<feature type="compositionally biased region" description="Polar residues" evidence="1">
    <location>
        <begin position="668"/>
        <end position="677"/>
    </location>
</feature>
<evidence type="ECO:0000256" key="1">
    <source>
        <dbReference type="SAM" id="MobiDB-lite"/>
    </source>
</evidence>
<feature type="compositionally biased region" description="Polar residues" evidence="1">
    <location>
        <begin position="990"/>
        <end position="1001"/>
    </location>
</feature>
<feature type="compositionally biased region" description="Polar residues" evidence="1">
    <location>
        <begin position="288"/>
        <end position="313"/>
    </location>
</feature>
<feature type="compositionally biased region" description="Polar residues" evidence="1">
    <location>
        <begin position="686"/>
        <end position="704"/>
    </location>
</feature>
<reference evidence="2" key="1">
    <citation type="journal article" date="2012" name="PLoS Genet.">
        <title>Comparative analysis of the genomes of two field isolates of the rice blast fungus Magnaporthe oryzae.</title>
        <authorList>
            <person name="Xue M."/>
            <person name="Yang J."/>
            <person name="Li Z."/>
            <person name="Hu S."/>
            <person name="Yao N."/>
            <person name="Dean R.A."/>
            <person name="Zhao W."/>
            <person name="Shen M."/>
            <person name="Zhang H."/>
            <person name="Li C."/>
            <person name="Liu L."/>
            <person name="Cao L."/>
            <person name="Xu X."/>
            <person name="Xing Y."/>
            <person name="Hsiang T."/>
            <person name="Zhang Z."/>
            <person name="Xu J.R."/>
            <person name="Peng Y.L."/>
        </authorList>
    </citation>
    <scope>NUCLEOTIDE SEQUENCE</scope>
    <source>
        <strain evidence="2">Y34</strain>
    </source>
</reference>
<feature type="region of interest" description="Disordered" evidence="1">
    <location>
        <begin position="819"/>
        <end position="878"/>
    </location>
</feature>
<dbReference type="AlphaFoldDB" id="A0AA97PNJ0"/>
<sequence>MANPPTSETLPRGQHVSTKGGEFQLGLTTATSPAIELEYLITNSGAPSTISSGYLATDSGSIEMPSTAVTDEKSHSHASPSGSSMRSPATGFQNGGSSSRRHSWVSAGSSTGSQGSLRGDPRLRMVIRQRRESQNLRELGEFLRSKTPPPSNYMSRENEPAPAAALSELAKKNKKFSFKAVLARKPARESKGKQIAQPLQPIKLPDTAVAGRTAAGHRHIAISIPVEHSHLGPEIKSQYPIFEPENALAHLDPIESYYIDQDEPLTGNVLGPVPEVSGESDENEPDLINTSQASSPSSPCTPRTAAESQSDFSAVSPRHLRSMNSDDRFPSNDMYRPSSSSGYPLESWARSETPMSELFVTAPNSVKSVPSSPFEPTFSQRSGVHPKDFVVHRLSVKKKGLAARNRRENPLREMETATDSDDGIGATAAQPATDESTSNQSAAYWQLDLDSPPNTAVYTPPEHPEDIIHDDHSFGPAWERGRRLHNAYDLVKGIDAPGEMIPGSPTSQRTITPHQSIDDIFHRSISPMEIALREQDSGLGISTVYSSKQSSARKALAPLKTTTDFNMGQEAAEPNAVGKNGKVTLETKEFPLRRELRLSQVLEPGQSTPTPWSANLEKQALQMEHDVDAMLSPPPEDILSAWSETTPLSAVLKEPTPPNSPEDPVEQASDNDTQQSPIEHMLKPRPQQSAETSTTRGLPQQDRISLTRRIERRKKLAAAAAGARQADLFASIAEVEAKAKALREQDASRERRNSLANPLAPHAAPSEFSRSTTDSESADQRVAEMERRVRQLEQQLEQSGEAWMGALMPLLSTLNKTLEGQRAQQDMAAESLRRQRRRSSASDFGFGWGRYDESAEEPQASRRRNSTQRYLTEHDDDDERLFISRKGVSPAPSRQYRVITPMEDEEQDATTQATMQTMRSMRRRSLGSTSTGSFYGHSRKPSTVSQDFEEDYDCGPRRGFGGEPHWQGFDRYSQQQQQQQPTARHWRHPSISTIGTESMGSAWTPGHGARRSQGPQSQGKSSRRVSFASSMDFDPSREDKKKKKKSKRRESVGGAIDGANKAHDLYGLGTLMNELRDAARVSQEFLPERATMTGDDYLD</sequence>
<feature type="region of interest" description="Disordered" evidence="1">
    <location>
        <begin position="1"/>
        <end position="27"/>
    </location>
</feature>
<dbReference type="EMBL" id="JH793227">
    <property type="protein sequence ID" value="ELQ41104.1"/>
    <property type="molecule type" value="Genomic_DNA"/>
</dbReference>
<feature type="region of interest" description="Disordered" evidence="1">
    <location>
        <begin position="399"/>
        <end position="440"/>
    </location>
</feature>
<protein>
    <submittedName>
        <fullName evidence="2">Uncharacterized protein</fullName>
    </submittedName>
</protein>
<feature type="region of interest" description="Disordered" evidence="1">
    <location>
        <begin position="919"/>
        <end position="1061"/>
    </location>
</feature>
<feature type="compositionally biased region" description="Low complexity" evidence="1">
    <location>
        <begin position="77"/>
        <end position="89"/>
    </location>
</feature>
<organism evidence="2">
    <name type="scientific">Pyricularia oryzae (strain Y34)</name>
    <name type="common">Rice blast fungus</name>
    <name type="synonym">Magnaporthe oryzae</name>
    <dbReference type="NCBI Taxonomy" id="1143189"/>
    <lineage>
        <taxon>Eukaryota</taxon>
        <taxon>Fungi</taxon>
        <taxon>Dikarya</taxon>
        <taxon>Ascomycota</taxon>
        <taxon>Pezizomycotina</taxon>
        <taxon>Sordariomycetes</taxon>
        <taxon>Sordariomycetidae</taxon>
        <taxon>Magnaporthales</taxon>
        <taxon>Pyriculariaceae</taxon>
        <taxon>Pyricularia</taxon>
    </lineage>
</organism>